<keyword evidence="5" id="KW-1003">Cell membrane</keyword>
<keyword evidence="16 18" id="KW-0472">Membrane</keyword>
<evidence type="ECO:0000256" key="6">
    <source>
        <dbReference type="ARBA" id="ARBA00022496"/>
    </source>
</evidence>
<evidence type="ECO:0000256" key="5">
    <source>
        <dbReference type="ARBA" id="ARBA00022475"/>
    </source>
</evidence>
<dbReference type="FunFam" id="2.60.40.420:FF:000022">
    <property type="entry name" value="FET5p Multicopper oxidase"/>
    <property type="match status" value="1"/>
</dbReference>
<feature type="domain" description="Plastocyanin-like" evidence="22">
    <location>
        <begin position="32"/>
        <end position="147"/>
    </location>
</feature>
<gene>
    <name evidence="23" type="primary">FET3</name>
    <name evidence="23" type="ORF">SPAR_M01770</name>
</gene>
<evidence type="ECO:0000313" key="23">
    <source>
        <dbReference type="RefSeq" id="XP_033768364.1"/>
    </source>
</evidence>
<evidence type="ECO:0000256" key="1">
    <source>
        <dbReference type="ARBA" id="ARBA00001935"/>
    </source>
</evidence>
<evidence type="ECO:0000256" key="17">
    <source>
        <dbReference type="ARBA" id="ARBA00023180"/>
    </source>
</evidence>
<evidence type="ECO:0000256" key="11">
    <source>
        <dbReference type="ARBA" id="ARBA00022989"/>
    </source>
</evidence>
<evidence type="ECO:0000256" key="7">
    <source>
        <dbReference type="ARBA" id="ARBA00022692"/>
    </source>
</evidence>
<dbReference type="GO" id="GO:0033215">
    <property type="term" value="P:reductive iron assimilation"/>
    <property type="evidence" value="ECO:0007669"/>
    <property type="project" value="TreeGrafter"/>
</dbReference>
<name>A0A8B8UX65_SACPA</name>
<sequence>MTNTLLSVAVLLFSMLSLAQAKTHTFNWTTGWDYRNVDGLKSRPVITCNDQFPWPDITVNKGDRVQVYLTNGMNNTNTSMHFHGLFQNGTASMDGVPFLTQCPIAPGSTMLYNFTVDYNVGTYWYHSHTDGQYEDGMKGLFIIKDDDSFPYDYDEELSLSLSEWYHDLVTDLTKSFLSVYNPTGAEPIPQNLIVNNTMNLTWEVQPDTTYLLRIVNVGGFVSQYFWIEDHEMTVVEVDGITTEKNVTDMLYITVAQRYTVLVHTKNDTDKNFAIMQKFDDTMLDVIPSDLQLNATSYMVYNKSAALPTQNYVDSIDDYLDDFYLQPYEKQAIYGEPDHVITVDVVMDNLKNGVNYAFFNNITYTAPKVPTLMTVLSSGDQANNSEIYGSNTHTFILEKDEIVEIVLNNQDTGTHPFHLHGHAFQTIQRDRTYDDALGEVPHSFDPDNHPAFPEYPMRRDTLYVRPQSNFVIRFKADNPGVWFFHCHIEWHLLQGLGLVLVEDPFGIQDAHSQQISENHLEVCQSCSVATEGNAAANTLDLTDLTGENVQHAFIPTGFTKKGIIAMTFSCFAGILGIITIAIYGMMDMEDATEKVIRDLRVDPEVLINEIDENEEHEVNEDRHSTEKHQFLTKAKRFF</sequence>
<protein>
    <submittedName>
        <fullName evidence="23">Ferroxidase FET3</fullName>
    </submittedName>
</protein>
<dbReference type="InterPro" id="IPR044130">
    <property type="entry name" value="CuRO_2_Fet3-like"/>
</dbReference>
<dbReference type="InterPro" id="IPR033138">
    <property type="entry name" value="Cu_oxidase_CS"/>
</dbReference>
<dbReference type="GO" id="GO:0005507">
    <property type="term" value="F:copper ion binding"/>
    <property type="evidence" value="ECO:0007669"/>
    <property type="project" value="InterPro"/>
</dbReference>
<dbReference type="Gene3D" id="2.60.40.420">
    <property type="entry name" value="Cupredoxins - blue copper proteins"/>
    <property type="match status" value="3"/>
</dbReference>
<dbReference type="Pfam" id="PF07732">
    <property type="entry name" value="Cu-oxidase_3"/>
    <property type="match status" value="1"/>
</dbReference>
<organism evidence="23">
    <name type="scientific">Saccharomyces paradoxus</name>
    <name type="common">Yeast</name>
    <name type="synonym">Saccharomyces douglasii</name>
    <dbReference type="NCBI Taxonomy" id="27291"/>
    <lineage>
        <taxon>Eukaryota</taxon>
        <taxon>Fungi</taxon>
        <taxon>Dikarya</taxon>
        <taxon>Ascomycota</taxon>
        <taxon>Saccharomycotina</taxon>
        <taxon>Saccharomycetes</taxon>
        <taxon>Saccharomycetales</taxon>
        <taxon>Saccharomycetaceae</taxon>
        <taxon>Saccharomyces</taxon>
    </lineage>
</organism>
<dbReference type="CDD" id="cd13899">
    <property type="entry name" value="CuRO_3_Fet3p"/>
    <property type="match status" value="1"/>
</dbReference>
<dbReference type="FunFam" id="2.60.40.420:FF:000025">
    <property type="entry name" value="FET5p Multicopper oxidase"/>
    <property type="match status" value="1"/>
</dbReference>
<dbReference type="GO" id="GO:0010106">
    <property type="term" value="P:cellular response to iron ion starvation"/>
    <property type="evidence" value="ECO:0007669"/>
    <property type="project" value="TreeGrafter"/>
</dbReference>
<dbReference type="Pfam" id="PF07731">
    <property type="entry name" value="Cu-oxidase_2"/>
    <property type="match status" value="1"/>
</dbReference>
<dbReference type="KEGG" id="spao:SPAR_M01770"/>
<dbReference type="GO" id="GO:0034755">
    <property type="term" value="P:iron ion transmembrane transport"/>
    <property type="evidence" value="ECO:0007669"/>
    <property type="project" value="UniProtKB-ARBA"/>
</dbReference>
<evidence type="ECO:0000256" key="3">
    <source>
        <dbReference type="ARBA" id="ARBA00010609"/>
    </source>
</evidence>
<comment type="similarity">
    <text evidence="3">Belongs to the multicopper oxidase family.</text>
</comment>
<keyword evidence="8" id="KW-0479">Metal-binding</keyword>
<dbReference type="GO" id="GO:0004322">
    <property type="term" value="F:ferroxidase activity"/>
    <property type="evidence" value="ECO:0007669"/>
    <property type="project" value="TreeGrafter"/>
</dbReference>
<dbReference type="Pfam" id="PF00394">
    <property type="entry name" value="Cu-oxidase"/>
    <property type="match status" value="1"/>
</dbReference>
<keyword evidence="13" id="KW-0408">Iron</keyword>
<keyword evidence="14" id="KW-0186">Copper</keyword>
<dbReference type="InterPro" id="IPR011706">
    <property type="entry name" value="Cu-oxidase_C"/>
</dbReference>
<evidence type="ECO:0000256" key="15">
    <source>
        <dbReference type="ARBA" id="ARBA00023065"/>
    </source>
</evidence>
<evidence type="ECO:0000256" key="2">
    <source>
        <dbReference type="ARBA" id="ARBA00004162"/>
    </source>
</evidence>
<keyword evidence="12" id="KW-0560">Oxidoreductase</keyword>
<dbReference type="GO" id="GO:0033573">
    <property type="term" value="C:high-affinity iron permease complex"/>
    <property type="evidence" value="ECO:0007669"/>
    <property type="project" value="TreeGrafter"/>
</dbReference>
<dbReference type="OrthoDB" id="2121828at2759"/>
<evidence type="ECO:0000259" key="20">
    <source>
        <dbReference type="Pfam" id="PF00394"/>
    </source>
</evidence>
<comment type="cofactor">
    <cofactor evidence="1">
        <name>Cu cation</name>
        <dbReference type="ChEBI" id="CHEBI:23378"/>
    </cofactor>
</comment>
<dbReference type="InterPro" id="IPR045087">
    <property type="entry name" value="Cu-oxidase_fam"/>
</dbReference>
<reference evidence="23" key="1">
    <citation type="journal article" date="2017" name="Nat. Genet.">
        <title>Contrasting evolutionary genome dynamics between domesticated and wild yeasts.</title>
        <authorList>
            <person name="Yue J.X."/>
            <person name="Li J."/>
            <person name="Aigrain L."/>
            <person name="Hallin J."/>
            <person name="Persson K."/>
            <person name="Oliver K."/>
            <person name="Bergstrom A."/>
            <person name="Coupland P."/>
            <person name="Warringer J."/>
            <person name="Lagomarsino M.C."/>
            <person name="Fischer G."/>
            <person name="Durbin R."/>
            <person name="Liti G."/>
        </authorList>
    </citation>
    <scope>NUCLEOTIDE SEQUENCE</scope>
    <source>
        <strain evidence="23">CBS432</strain>
    </source>
</reference>
<evidence type="ECO:0000256" key="18">
    <source>
        <dbReference type="SAM" id="Phobius"/>
    </source>
</evidence>
<dbReference type="PROSITE" id="PS00079">
    <property type="entry name" value="MULTICOPPER_OXIDASE1"/>
    <property type="match status" value="2"/>
</dbReference>
<dbReference type="AlphaFoldDB" id="A0A8B8UX65"/>
<accession>A0A8B8UX65</accession>
<reference evidence="23" key="4">
    <citation type="submission" date="2025-08" db="UniProtKB">
        <authorList>
            <consortium name="RefSeq"/>
        </authorList>
    </citation>
    <scope>IDENTIFICATION</scope>
    <source>
        <strain evidence="23">CBS432</strain>
    </source>
</reference>
<evidence type="ECO:0000256" key="4">
    <source>
        <dbReference type="ARBA" id="ARBA00022448"/>
    </source>
</evidence>
<dbReference type="VEuPathDB" id="FungiDB:SPAR_M01770"/>
<comment type="subcellular location">
    <subcellularLocation>
        <location evidence="2">Cell membrane</location>
        <topology evidence="2">Single-pass membrane protein</topology>
    </subcellularLocation>
</comment>
<proteinExistence type="inferred from homology"/>
<reference evidence="23" key="2">
    <citation type="submission" date="2020-01" db="EMBL/GenBank/DDBJ databases">
        <title>Population-level Yeast Reference Genomes.</title>
        <authorList>
            <person name="Yue J.-X."/>
        </authorList>
    </citation>
    <scope>NUCLEOTIDE SEQUENCE</scope>
    <source>
        <strain evidence="23">CBS432</strain>
    </source>
</reference>
<feature type="chain" id="PRO_5034629874" evidence="19">
    <location>
        <begin position="22"/>
        <end position="637"/>
    </location>
</feature>
<dbReference type="SUPFAM" id="SSF49503">
    <property type="entry name" value="Cupredoxins"/>
    <property type="match status" value="3"/>
</dbReference>
<dbReference type="InterPro" id="IPR002355">
    <property type="entry name" value="Cu_oxidase_Cu_BS"/>
</dbReference>
<keyword evidence="10" id="KW-0677">Repeat</keyword>
<dbReference type="CDD" id="cd13851">
    <property type="entry name" value="CuRO_1_Fet3p"/>
    <property type="match status" value="1"/>
</dbReference>
<evidence type="ECO:0000256" key="13">
    <source>
        <dbReference type="ARBA" id="ARBA00023004"/>
    </source>
</evidence>
<dbReference type="InterPro" id="IPR001117">
    <property type="entry name" value="Cu-oxidase_2nd"/>
</dbReference>
<evidence type="ECO:0000256" key="12">
    <source>
        <dbReference type="ARBA" id="ARBA00023002"/>
    </source>
</evidence>
<dbReference type="PANTHER" id="PTHR11709:SF361">
    <property type="entry name" value="IRON TRANSPORT MULTICOPPER OXIDASE FET3"/>
    <property type="match status" value="1"/>
</dbReference>
<dbReference type="FunFam" id="2.60.40.420:FF:000024">
    <property type="entry name" value="FET5p Multicopper oxidase"/>
    <property type="match status" value="1"/>
</dbReference>
<evidence type="ECO:0000256" key="16">
    <source>
        <dbReference type="ARBA" id="ARBA00023136"/>
    </source>
</evidence>
<keyword evidence="17" id="KW-0325">Glycoprotein</keyword>
<keyword evidence="9 19" id="KW-0732">Signal</keyword>
<dbReference type="InterPro" id="IPR011707">
    <property type="entry name" value="Cu-oxidase-like_N"/>
</dbReference>
<dbReference type="PROSITE" id="PS00080">
    <property type="entry name" value="MULTICOPPER_OXIDASE2"/>
    <property type="match status" value="1"/>
</dbReference>
<dbReference type="InterPro" id="IPR008972">
    <property type="entry name" value="Cupredoxin"/>
</dbReference>
<evidence type="ECO:0000256" key="14">
    <source>
        <dbReference type="ARBA" id="ARBA00023008"/>
    </source>
</evidence>
<evidence type="ECO:0000256" key="8">
    <source>
        <dbReference type="ARBA" id="ARBA00022723"/>
    </source>
</evidence>
<reference evidence="23" key="3">
    <citation type="submission" date="2025-07" db="EMBL/GenBank/DDBJ databases">
        <authorList>
            <consortium name="NCBI Genome Project"/>
        </authorList>
    </citation>
    <scope>NUCLEOTIDE SEQUENCE</scope>
    <source>
        <strain evidence="23">CBS432</strain>
    </source>
</reference>
<feature type="transmembrane region" description="Helical" evidence="18">
    <location>
        <begin position="562"/>
        <end position="583"/>
    </location>
</feature>
<feature type="domain" description="Plastocyanin-like" evidence="20">
    <location>
        <begin position="157"/>
        <end position="302"/>
    </location>
</feature>
<keyword evidence="4" id="KW-0813">Transport</keyword>
<evidence type="ECO:0000259" key="22">
    <source>
        <dbReference type="Pfam" id="PF07732"/>
    </source>
</evidence>
<dbReference type="GeneID" id="54632754"/>
<evidence type="ECO:0000256" key="10">
    <source>
        <dbReference type="ARBA" id="ARBA00022737"/>
    </source>
</evidence>
<dbReference type="PANTHER" id="PTHR11709">
    <property type="entry name" value="MULTI-COPPER OXIDASE"/>
    <property type="match status" value="1"/>
</dbReference>
<keyword evidence="6" id="KW-0410">Iron transport</keyword>
<dbReference type="CDD" id="cd13877">
    <property type="entry name" value="CuRO_2_Fet3p_like"/>
    <property type="match status" value="1"/>
</dbReference>
<evidence type="ECO:0000256" key="9">
    <source>
        <dbReference type="ARBA" id="ARBA00022729"/>
    </source>
</evidence>
<dbReference type="RefSeq" id="XP_033768364.1">
    <property type="nucleotide sequence ID" value="XM_033912473.1"/>
</dbReference>
<keyword evidence="15" id="KW-0406">Ion transport</keyword>
<evidence type="ECO:0000259" key="21">
    <source>
        <dbReference type="Pfam" id="PF07731"/>
    </source>
</evidence>
<keyword evidence="11 18" id="KW-1133">Transmembrane helix</keyword>
<feature type="signal peptide" evidence="19">
    <location>
        <begin position="1"/>
        <end position="21"/>
    </location>
</feature>
<feature type="domain" description="Plastocyanin-like" evidence="21">
    <location>
        <begin position="363"/>
        <end position="503"/>
    </location>
</feature>
<evidence type="ECO:0000256" key="19">
    <source>
        <dbReference type="SAM" id="SignalP"/>
    </source>
</evidence>
<keyword evidence="7 18" id="KW-0812">Transmembrane</keyword>